<feature type="region of interest" description="Disordered" evidence="1">
    <location>
        <begin position="140"/>
        <end position="164"/>
    </location>
</feature>
<reference evidence="3" key="1">
    <citation type="journal article" date="2017" name="Nat. Ecol. Evol.">
        <title>Genome expansion and lineage-specific genetic innovations in the forest pathogenic fungi Armillaria.</title>
        <authorList>
            <person name="Sipos G."/>
            <person name="Prasanna A.N."/>
            <person name="Walter M.C."/>
            <person name="O'Connor E."/>
            <person name="Balint B."/>
            <person name="Krizsan K."/>
            <person name="Kiss B."/>
            <person name="Hess J."/>
            <person name="Varga T."/>
            <person name="Slot J."/>
            <person name="Riley R."/>
            <person name="Boka B."/>
            <person name="Rigling D."/>
            <person name="Barry K."/>
            <person name="Lee J."/>
            <person name="Mihaltcheva S."/>
            <person name="LaButti K."/>
            <person name="Lipzen A."/>
            <person name="Waldron R."/>
            <person name="Moloney N.M."/>
            <person name="Sperisen C."/>
            <person name="Kredics L."/>
            <person name="Vagvoelgyi C."/>
            <person name="Patrignani A."/>
            <person name="Fitzpatrick D."/>
            <person name="Nagy I."/>
            <person name="Doyle S."/>
            <person name="Anderson J.B."/>
            <person name="Grigoriev I.V."/>
            <person name="Gueldener U."/>
            <person name="Muensterkoetter M."/>
            <person name="Nagy L.G."/>
        </authorList>
    </citation>
    <scope>NUCLEOTIDE SEQUENCE [LARGE SCALE GENOMIC DNA]</scope>
    <source>
        <strain evidence="3">C18/9</strain>
    </source>
</reference>
<organism evidence="2 3">
    <name type="scientific">Armillaria ostoyae</name>
    <name type="common">Armillaria root rot fungus</name>
    <dbReference type="NCBI Taxonomy" id="47428"/>
    <lineage>
        <taxon>Eukaryota</taxon>
        <taxon>Fungi</taxon>
        <taxon>Dikarya</taxon>
        <taxon>Basidiomycota</taxon>
        <taxon>Agaricomycotina</taxon>
        <taxon>Agaricomycetes</taxon>
        <taxon>Agaricomycetidae</taxon>
        <taxon>Agaricales</taxon>
        <taxon>Marasmiineae</taxon>
        <taxon>Physalacriaceae</taxon>
        <taxon>Armillaria</taxon>
    </lineage>
</organism>
<name>A0A284S661_ARMOS</name>
<sequence length="352" mass="38921">MLKQCDEWFTWRSDVKRHTKIHLLGKSLEEEMHPCPITETGCNKSMLQLSNLKSHVRAKHPDIKYLVCFDCRPEFRLFYDTAALADHVQLEHPPIQKQTIHGPPKPCHKVIKRSQDIVSPLPPTPSNKALADHIQVEHLPTQKQTHQMKQRHKISKRPLSPLPPPIVSPSDDNSDVFPQPPTGRFPLLPSAPPPQKLPVELPEFITIPPSPFPKDEPEPPRSPSHCCLQWYCAKVQGPDPEVPVCHCHLATGGRSTVHEKGQDACGIERVRQLPSPAPSLSSTGESSGSSLGRFPLPPPPPPTSQLITLAFTFNKLPSPSSSCTPSPTIEIPFSLSREGDHAATANLLDALC</sequence>
<gene>
    <name evidence="2" type="ORF">ARMOST_20006</name>
</gene>
<feature type="compositionally biased region" description="Basic residues" evidence="1">
    <location>
        <begin position="146"/>
        <end position="156"/>
    </location>
</feature>
<dbReference type="AlphaFoldDB" id="A0A284S661"/>
<feature type="compositionally biased region" description="Low complexity" evidence="1">
    <location>
        <begin position="279"/>
        <end position="292"/>
    </location>
</feature>
<evidence type="ECO:0000313" key="3">
    <source>
        <dbReference type="Proteomes" id="UP000219338"/>
    </source>
</evidence>
<accession>A0A284S661</accession>
<dbReference type="Gene3D" id="3.30.160.60">
    <property type="entry name" value="Classic Zinc Finger"/>
    <property type="match status" value="1"/>
</dbReference>
<protein>
    <recommendedName>
        <fullName evidence="4">C2H2-type domain-containing protein</fullName>
    </recommendedName>
</protein>
<dbReference type="EMBL" id="FUEG01000035">
    <property type="protein sequence ID" value="SJL16480.1"/>
    <property type="molecule type" value="Genomic_DNA"/>
</dbReference>
<evidence type="ECO:0008006" key="4">
    <source>
        <dbReference type="Google" id="ProtNLM"/>
    </source>
</evidence>
<dbReference type="OMA" id="DHIQVEH"/>
<feature type="region of interest" description="Disordered" evidence="1">
    <location>
        <begin position="273"/>
        <end position="301"/>
    </location>
</feature>
<proteinExistence type="predicted"/>
<dbReference type="STRING" id="47428.A0A284S661"/>
<dbReference type="Proteomes" id="UP000219338">
    <property type="component" value="Unassembled WGS sequence"/>
</dbReference>
<keyword evidence="3" id="KW-1185">Reference proteome</keyword>
<evidence type="ECO:0000256" key="1">
    <source>
        <dbReference type="SAM" id="MobiDB-lite"/>
    </source>
</evidence>
<evidence type="ECO:0000313" key="2">
    <source>
        <dbReference type="EMBL" id="SJL16480.1"/>
    </source>
</evidence>
<dbReference type="OrthoDB" id="3066732at2759"/>